<evidence type="ECO:0000313" key="3">
    <source>
        <dbReference type="Proteomes" id="UP000838756"/>
    </source>
</evidence>
<sequence>MEFSTRPFESALDVGGVDLELRSGAPAALRRPVLNGSRASLKRSPAAKTGAGVASGTTSPPFSAGFNESARKLHLQRRAEVQLLIDDYLMALALPISWDRF</sequence>
<reference evidence="2" key="1">
    <citation type="submission" date="2022-03" db="EMBL/GenBank/DDBJ databases">
        <authorList>
            <person name="Lindestad O."/>
        </authorList>
    </citation>
    <scope>NUCLEOTIDE SEQUENCE</scope>
</reference>
<protein>
    <submittedName>
        <fullName evidence="2">Jg16812 protein</fullName>
    </submittedName>
</protein>
<evidence type="ECO:0000313" key="2">
    <source>
        <dbReference type="EMBL" id="CAH2218825.1"/>
    </source>
</evidence>
<comment type="caution">
    <text evidence="2">The sequence shown here is derived from an EMBL/GenBank/DDBJ whole genome shotgun (WGS) entry which is preliminary data.</text>
</comment>
<dbReference type="AlphaFoldDB" id="A0A8S4QWM1"/>
<accession>A0A8S4QWM1</accession>
<feature type="region of interest" description="Disordered" evidence="1">
    <location>
        <begin position="36"/>
        <end position="63"/>
    </location>
</feature>
<gene>
    <name evidence="2" type="primary">jg16812</name>
    <name evidence="2" type="ORF">PAEG_LOCUS6438</name>
</gene>
<dbReference type="EMBL" id="CAKXAJ010019811">
    <property type="protein sequence ID" value="CAH2218825.1"/>
    <property type="molecule type" value="Genomic_DNA"/>
</dbReference>
<keyword evidence="3" id="KW-1185">Reference proteome</keyword>
<dbReference type="Proteomes" id="UP000838756">
    <property type="component" value="Unassembled WGS sequence"/>
</dbReference>
<name>A0A8S4QWM1_9NEOP</name>
<proteinExistence type="predicted"/>
<evidence type="ECO:0000256" key="1">
    <source>
        <dbReference type="SAM" id="MobiDB-lite"/>
    </source>
</evidence>
<organism evidence="2 3">
    <name type="scientific">Pararge aegeria aegeria</name>
    <dbReference type="NCBI Taxonomy" id="348720"/>
    <lineage>
        <taxon>Eukaryota</taxon>
        <taxon>Metazoa</taxon>
        <taxon>Ecdysozoa</taxon>
        <taxon>Arthropoda</taxon>
        <taxon>Hexapoda</taxon>
        <taxon>Insecta</taxon>
        <taxon>Pterygota</taxon>
        <taxon>Neoptera</taxon>
        <taxon>Endopterygota</taxon>
        <taxon>Lepidoptera</taxon>
        <taxon>Glossata</taxon>
        <taxon>Ditrysia</taxon>
        <taxon>Papilionoidea</taxon>
        <taxon>Nymphalidae</taxon>
        <taxon>Satyrinae</taxon>
        <taxon>Satyrini</taxon>
        <taxon>Parargina</taxon>
        <taxon>Pararge</taxon>
    </lineage>
</organism>